<evidence type="ECO:0000313" key="1">
    <source>
        <dbReference type="EMBL" id="KAJ1113271.1"/>
    </source>
</evidence>
<protein>
    <submittedName>
        <fullName evidence="1">Uncharacterized protein</fullName>
    </submittedName>
</protein>
<keyword evidence="2" id="KW-1185">Reference proteome</keyword>
<accession>A0AAV7NAZ3</accession>
<feature type="non-terminal residue" evidence="1">
    <location>
        <position position="1"/>
    </location>
</feature>
<gene>
    <name evidence="1" type="ORF">NDU88_001525</name>
</gene>
<dbReference type="Proteomes" id="UP001066276">
    <property type="component" value="Chromosome 8"/>
</dbReference>
<organism evidence="1 2">
    <name type="scientific">Pleurodeles waltl</name>
    <name type="common">Iberian ribbed newt</name>
    <dbReference type="NCBI Taxonomy" id="8319"/>
    <lineage>
        <taxon>Eukaryota</taxon>
        <taxon>Metazoa</taxon>
        <taxon>Chordata</taxon>
        <taxon>Craniata</taxon>
        <taxon>Vertebrata</taxon>
        <taxon>Euteleostomi</taxon>
        <taxon>Amphibia</taxon>
        <taxon>Batrachia</taxon>
        <taxon>Caudata</taxon>
        <taxon>Salamandroidea</taxon>
        <taxon>Salamandridae</taxon>
        <taxon>Pleurodelinae</taxon>
        <taxon>Pleurodeles</taxon>
    </lineage>
</organism>
<comment type="caution">
    <text evidence="1">The sequence shown here is derived from an EMBL/GenBank/DDBJ whole genome shotgun (WGS) entry which is preliminary data.</text>
</comment>
<sequence>ITLRHQMLKSTSAPRRPRTARGDLSVLPWNLPHPCFTSGRLVLQCLPGLISQLTFLTVLRRRLLQLLLLEAFN</sequence>
<name>A0AAV7NAZ3_PLEWA</name>
<evidence type="ECO:0000313" key="2">
    <source>
        <dbReference type="Proteomes" id="UP001066276"/>
    </source>
</evidence>
<reference evidence="1" key="1">
    <citation type="journal article" date="2022" name="bioRxiv">
        <title>Sequencing and chromosome-scale assembly of the giantPleurodeles waltlgenome.</title>
        <authorList>
            <person name="Brown T."/>
            <person name="Elewa A."/>
            <person name="Iarovenko S."/>
            <person name="Subramanian E."/>
            <person name="Araus A.J."/>
            <person name="Petzold A."/>
            <person name="Susuki M."/>
            <person name="Suzuki K.-i.T."/>
            <person name="Hayashi T."/>
            <person name="Toyoda A."/>
            <person name="Oliveira C."/>
            <person name="Osipova E."/>
            <person name="Leigh N.D."/>
            <person name="Simon A."/>
            <person name="Yun M.H."/>
        </authorList>
    </citation>
    <scope>NUCLEOTIDE SEQUENCE</scope>
    <source>
        <strain evidence="1">20211129_DDA</strain>
        <tissue evidence="1">Liver</tissue>
    </source>
</reference>
<dbReference type="EMBL" id="JANPWB010000012">
    <property type="protein sequence ID" value="KAJ1113271.1"/>
    <property type="molecule type" value="Genomic_DNA"/>
</dbReference>
<dbReference type="AlphaFoldDB" id="A0AAV7NAZ3"/>
<proteinExistence type="predicted"/>
<feature type="non-terminal residue" evidence="1">
    <location>
        <position position="73"/>
    </location>
</feature>